<dbReference type="InterPro" id="IPR020904">
    <property type="entry name" value="Sc_DH/Rdtase_CS"/>
</dbReference>
<protein>
    <submittedName>
        <fullName evidence="2">Uncharacterized protein</fullName>
    </submittedName>
</protein>
<dbReference type="Gene3D" id="3.40.50.720">
    <property type="entry name" value="NAD(P)-binding Rossmann-like Domain"/>
    <property type="match status" value="1"/>
</dbReference>
<evidence type="ECO:0000256" key="1">
    <source>
        <dbReference type="ARBA" id="ARBA00023002"/>
    </source>
</evidence>
<organism evidence="2 3">
    <name type="scientific">Caenorhabditis angaria</name>
    <dbReference type="NCBI Taxonomy" id="860376"/>
    <lineage>
        <taxon>Eukaryota</taxon>
        <taxon>Metazoa</taxon>
        <taxon>Ecdysozoa</taxon>
        <taxon>Nematoda</taxon>
        <taxon>Chromadorea</taxon>
        <taxon>Rhabditida</taxon>
        <taxon>Rhabditina</taxon>
        <taxon>Rhabditomorpha</taxon>
        <taxon>Rhabditoidea</taxon>
        <taxon>Rhabditidae</taxon>
        <taxon>Peloderinae</taxon>
        <taxon>Caenorhabditis</taxon>
    </lineage>
</organism>
<dbReference type="OrthoDB" id="47007at2759"/>
<keyword evidence="3" id="KW-1185">Reference proteome</keyword>
<name>A0A9P1N7Z5_9PELO</name>
<reference evidence="2" key="1">
    <citation type="submission" date="2022-11" db="EMBL/GenBank/DDBJ databases">
        <authorList>
            <person name="Kikuchi T."/>
        </authorList>
    </citation>
    <scope>NUCLEOTIDE SEQUENCE</scope>
    <source>
        <strain evidence="2">PS1010</strain>
    </source>
</reference>
<dbReference type="Pfam" id="PF13561">
    <property type="entry name" value="adh_short_C2"/>
    <property type="match status" value="1"/>
</dbReference>
<dbReference type="SUPFAM" id="SSF51735">
    <property type="entry name" value="NAD(P)-binding Rossmann-fold domains"/>
    <property type="match status" value="1"/>
</dbReference>
<dbReference type="Proteomes" id="UP001152747">
    <property type="component" value="Unassembled WGS sequence"/>
</dbReference>
<dbReference type="EMBL" id="CANHGI010000005">
    <property type="protein sequence ID" value="CAI5451137.1"/>
    <property type="molecule type" value="Genomic_DNA"/>
</dbReference>
<dbReference type="PANTHER" id="PTHR44115:SF11">
    <property type="entry name" value="DEHYDROGENASES, SHORT CHAIN"/>
    <property type="match status" value="1"/>
</dbReference>
<dbReference type="AlphaFoldDB" id="A0A9P1N7Z5"/>
<dbReference type="PANTHER" id="PTHR44115">
    <property type="entry name" value="PROTEIN CBG09704"/>
    <property type="match status" value="1"/>
</dbReference>
<dbReference type="InterPro" id="IPR036291">
    <property type="entry name" value="NAD(P)-bd_dom_sf"/>
</dbReference>
<gene>
    <name evidence="2" type="ORF">CAMP_LOCUS13774</name>
</gene>
<comment type="caution">
    <text evidence="2">The sequence shown here is derived from an EMBL/GenBank/DDBJ whole genome shotgun (WGS) entry which is preliminary data.</text>
</comment>
<proteinExistence type="predicted"/>
<dbReference type="PRINTS" id="PR00081">
    <property type="entry name" value="GDHRDH"/>
</dbReference>
<evidence type="ECO:0000313" key="2">
    <source>
        <dbReference type="EMBL" id="CAI5451137.1"/>
    </source>
</evidence>
<evidence type="ECO:0000313" key="3">
    <source>
        <dbReference type="Proteomes" id="UP001152747"/>
    </source>
</evidence>
<accession>A0A9P1N7Z5</accession>
<dbReference type="PRINTS" id="PR00080">
    <property type="entry name" value="SDRFAMILY"/>
</dbReference>
<dbReference type="PROSITE" id="PS00061">
    <property type="entry name" value="ADH_SHORT"/>
    <property type="match status" value="1"/>
</dbReference>
<dbReference type="InterPro" id="IPR002347">
    <property type="entry name" value="SDR_fam"/>
</dbReference>
<sequence>MSSSVGRFANKVAIVTGSSSGIGRAVAVLFAENGAKVTITGRSREKLDETFRHILRSGISSENVNQVIGDIGTNDGQTHLIESTIQKFGKIDILVNNAGALITDKNKKIGIFQGIDVFDKNFDLNVRSVMELTQKAIPYLAENKGEIVNVSSIASGPQGHTEHLYYSVCKAAIDQLTRNLALQLISKGIRVNCVNPGTVITGFYSAMGLNDKEVEKFAEDMKANADCIPRGEVGKPEDIAKLIAFLADRDSSSYIIGQTITIDGGSTLVMGMLAGNSALHNE</sequence>
<dbReference type="GO" id="GO:0016491">
    <property type="term" value="F:oxidoreductase activity"/>
    <property type="evidence" value="ECO:0007669"/>
    <property type="project" value="UniProtKB-KW"/>
</dbReference>
<dbReference type="FunFam" id="3.40.50.720:FF:000084">
    <property type="entry name" value="Short-chain dehydrogenase reductase"/>
    <property type="match status" value="1"/>
</dbReference>
<keyword evidence="1" id="KW-0560">Oxidoreductase</keyword>